<feature type="signal peptide" evidence="3">
    <location>
        <begin position="1"/>
        <end position="23"/>
    </location>
</feature>
<evidence type="ECO:0008006" key="6">
    <source>
        <dbReference type="Google" id="ProtNLM"/>
    </source>
</evidence>
<organism evidence="4 5">
    <name type="scientific">Synaphobranchus kaupii</name>
    <name type="common">Kaup's arrowtooth eel</name>
    <dbReference type="NCBI Taxonomy" id="118154"/>
    <lineage>
        <taxon>Eukaryota</taxon>
        <taxon>Metazoa</taxon>
        <taxon>Chordata</taxon>
        <taxon>Craniata</taxon>
        <taxon>Vertebrata</taxon>
        <taxon>Euteleostomi</taxon>
        <taxon>Actinopterygii</taxon>
        <taxon>Neopterygii</taxon>
        <taxon>Teleostei</taxon>
        <taxon>Anguilliformes</taxon>
        <taxon>Synaphobranchidae</taxon>
        <taxon>Synaphobranchus</taxon>
    </lineage>
</organism>
<name>A0A9Q1EML2_SYNKA</name>
<feature type="compositionally biased region" description="Low complexity" evidence="1">
    <location>
        <begin position="654"/>
        <end position="664"/>
    </location>
</feature>
<feature type="region of interest" description="Disordered" evidence="1">
    <location>
        <begin position="228"/>
        <end position="273"/>
    </location>
</feature>
<proteinExistence type="predicted"/>
<feature type="transmembrane region" description="Helical" evidence="2">
    <location>
        <begin position="752"/>
        <end position="773"/>
    </location>
</feature>
<dbReference type="EMBL" id="JAINUF010000015">
    <property type="protein sequence ID" value="KAJ8341606.1"/>
    <property type="molecule type" value="Genomic_DNA"/>
</dbReference>
<reference evidence="4" key="1">
    <citation type="journal article" date="2023" name="Science">
        <title>Genome structures resolve the early diversification of teleost fishes.</title>
        <authorList>
            <person name="Parey E."/>
            <person name="Louis A."/>
            <person name="Montfort J."/>
            <person name="Bouchez O."/>
            <person name="Roques C."/>
            <person name="Iampietro C."/>
            <person name="Lluch J."/>
            <person name="Castinel A."/>
            <person name="Donnadieu C."/>
            <person name="Desvignes T."/>
            <person name="Floi Bucao C."/>
            <person name="Jouanno E."/>
            <person name="Wen M."/>
            <person name="Mejri S."/>
            <person name="Dirks R."/>
            <person name="Jansen H."/>
            <person name="Henkel C."/>
            <person name="Chen W.J."/>
            <person name="Zahm M."/>
            <person name="Cabau C."/>
            <person name="Klopp C."/>
            <person name="Thompson A.W."/>
            <person name="Robinson-Rechavi M."/>
            <person name="Braasch I."/>
            <person name="Lecointre G."/>
            <person name="Bobe J."/>
            <person name="Postlethwait J.H."/>
            <person name="Berthelot C."/>
            <person name="Roest Crollius H."/>
            <person name="Guiguen Y."/>
        </authorList>
    </citation>
    <scope>NUCLEOTIDE SEQUENCE</scope>
    <source>
        <strain evidence="4">WJC10195</strain>
    </source>
</reference>
<accession>A0A9Q1EML2</accession>
<evidence type="ECO:0000256" key="3">
    <source>
        <dbReference type="SAM" id="SignalP"/>
    </source>
</evidence>
<feature type="compositionally biased region" description="Low complexity" evidence="1">
    <location>
        <begin position="390"/>
        <end position="399"/>
    </location>
</feature>
<gene>
    <name evidence="4" type="ORF">SKAU_G00338970</name>
</gene>
<dbReference type="InterPro" id="IPR031524">
    <property type="entry name" value="ARMH4"/>
</dbReference>
<feature type="compositionally biased region" description="Basic and acidic residues" evidence="1">
    <location>
        <begin position="134"/>
        <end position="149"/>
    </location>
</feature>
<feature type="compositionally biased region" description="Polar residues" evidence="1">
    <location>
        <begin position="242"/>
        <end position="264"/>
    </location>
</feature>
<feature type="region of interest" description="Disordered" evidence="1">
    <location>
        <begin position="25"/>
        <end position="44"/>
    </location>
</feature>
<sequence>MVRCETLWSCLLGVVSLLASINTLPLSPSEESSQGSGKQPQVTQGMTEGALEPAMQVALDWQSQNIMPTNQMEQPSTDGSSLQLRAGKARLQSSGLRVESTAVGPIELHGEAEATTASVKAMLGSEGEVPSEQTRGDDSRDNLRSKRTEQGLAAGNNQSQREKRGSEEGPNQGVLLDGRAWESPAGHRESGSLGPHAAAQNTHGLPRAERAGPMEAVAVGFSGIPLTPSGARELEPAGATKQGVSNGTIDLPSPSQAPVGQEPSSVGEMQAGPQVTVDTQVKAPNISRAQSQAGLPELSTLLSVREEPGVQGNARGAEIAKKPPKKHPGVPDDGFQTTAAVSSEVMANASEPSLSSAPSSEKTSPGQAVAMDDSLQQSAPLVSNIRESKAASSPSAPIPHHYMITSPSIGESRAGASPVQSGSPGDPAGPRPTKPPDGGHPSTEQGVTAIPWPRGALQQDAVVKSSIPSSTGPDSGVTRPLLVTARTETRTRGGNQALKALPFGRAAEATPTPEDIPLIFEPLEDALSEVVVTAAPGGTQQASRFSGIAADSQDVVTGPELIATVVADGGPAPSGAAPPALSSGPLGPWLTSGTKMSETLSPSTLSLFTAPPPEPLLDYGILYPEELGMTDTQTGTTEGSPSSFKTQGHKTTEQTELTTVATATSMSLPRHESGLDVLDSKEEHDDEETEASKEAGSEEDVTEVTTVAHIRPTYGHIPYHFHAGSIWVQRNQGLVHSWVEKIRDKAGYVSGMLAPVGIGIAGALFILGALYSIKVMHRKRRNGYKRQRRKHRETSSRQDRVMLLADSSEDEF</sequence>
<feature type="compositionally biased region" description="Basic residues" evidence="1">
    <location>
        <begin position="781"/>
        <end position="792"/>
    </location>
</feature>
<keyword evidence="5" id="KW-1185">Reference proteome</keyword>
<keyword evidence="2" id="KW-1133">Transmembrane helix</keyword>
<feature type="region of interest" description="Disordered" evidence="1">
    <location>
        <begin position="124"/>
        <end position="213"/>
    </location>
</feature>
<feature type="region of interest" description="Disordered" evidence="1">
    <location>
        <begin position="781"/>
        <end position="800"/>
    </location>
</feature>
<keyword evidence="2" id="KW-0472">Membrane</keyword>
<feature type="compositionally biased region" description="Basic and acidic residues" evidence="1">
    <location>
        <begin position="669"/>
        <end position="683"/>
    </location>
</feature>
<evidence type="ECO:0000313" key="5">
    <source>
        <dbReference type="Proteomes" id="UP001152622"/>
    </source>
</evidence>
<dbReference type="Proteomes" id="UP001152622">
    <property type="component" value="Chromosome 15"/>
</dbReference>
<dbReference type="OrthoDB" id="9904542at2759"/>
<comment type="caution">
    <text evidence="4">The sequence shown here is derived from an EMBL/GenBank/DDBJ whole genome shotgun (WGS) entry which is preliminary data.</text>
</comment>
<feature type="compositionally biased region" description="Low complexity" evidence="1">
    <location>
        <begin position="349"/>
        <end position="361"/>
    </location>
</feature>
<feature type="region of interest" description="Disordered" evidence="1">
    <location>
        <begin position="304"/>
        <end position="505"/>
    </location>
</feature>
<evidence type="ECO:0000313" key="4">
    <source>
        <dbReference type="EMBL" id="KAJ8341606.1"/>
    </source>
</evidence>
<evidence type="ECO:0000256" key="2">
    <source>
        <dbReference type="SAM" id="Phobius"/>
    </source>
</evidence>
<dbReference type="PANTHER" id="PTHR21585:SF0">
    <property type="entry name" value="ARMADILLO-LIKE HELICAL DOMAIN-CONTAINING PROTEIN 4"/>
    <property type="match status" value="1"/>
</dbReference>
<keyword evidence="2" id="KW-0812">Transmembrane</keyword>
<keyword evidence="3" id="KW-0732">Signal</keyword>
<feature type="chain" id="PRO_5040374993" description="Armadillo-like helical domain-containing protein 4" evidence="3">
    <location>
        <begin position="24"/>
        <end position="812"/>
    </location>
</feature>
<feature type="compositionally biased region" description="Polar residues" evidence="1">
    <location>
        <begin position="630"/>
        <end position="646"/>
    </location>
</feature>
<evidence type="ECO:0000256" key="1">
    <source>
        <dbReference type="SAM" id="MobiDB-lite"/>
    </source>
</evidence>
<dbReference type="AlphaFoldDB" id="A0A9Q1EML2"/>
<feature type="region of interest" description="Disordered" evidence="1">
    <location>
        <begin position="630"/>
        <end position="703"/>
    </location>
</feature>
<protein>
    <recommendedName>
        <fullName evidence="6">Armadillo-like helical domain-containing protein 4</fullName>
    </recommendedName>
</protein>
<dbReference type="PANTHER" id="PTHR21585">
    <property type="entry name" value="FULL-LENGTH CDNA CLONE CS0DC025YL05 OF NEUROBLASTOMA"/>
    <property type="match status" value="1"/>
</dbReference>